<dbReference type="PANTHER" id="PTHR12789:SF0">
    <property type="entry name" value="DENSITY-REGULATED PROTEIN"/>
    <property type="match status" value="1"/>
</dbReference>
<comment type="similarity">
    <text evidence="1">Belongs to the SUI1 family.</text>
</comment>
<organism evidence="5 6">
    <name type="scientific">Fulvivirga marina</name>
    <dbReference type="NCBI Taxonomy" id="2494733"/>
    <lineage>
        <taxon>Bacteria</taxon>
        <taxon>Pseudomonadati</taxon>
        <taxon>Bacteroidota</taxon>
        <taxon>Cytophagia</taxon>
        <taxon>Cytophagales</taxon>
        <taxon>Fulvivirgaceae</taxon>
        <taxon>Fulvivirga</taxon>
    </lineage>
</organism>
<dbReference type="PANTHER" id="PTHR12789">
    <property type="entry name" value="DENSITY-REGULATED PROTEIN HOMOLOG"/>
    <property type="match status" value="1"/>
</dbReference>
<feature type="domain" description="SUI1" evidence="4">
    <location>
        <begin position="50"/>
        <end position="108"/>
    </location>
</feature>
<dbReference type="InterPro" id="IPR050318">
    <property type="entry name" value="DENR/SUI1_TIF"/>
</dbReference>
<dbReference type="InterPro" id="IPR005872">
    <property type="entry name" value="SUI1_arc_bac"/>
</dbReference>
<sequence>MAKKNKWKNRDGVVYSTNDDYEYNYEGEEEDETLPPGDQNLRVELDKKARGGKQVTLISGFVGSQDDLKELGKLLKSKCGVGGSAKDGEILIQGDFRQKASDILRDEGYRVKQIGG</sequence>
<evidence type="ECO:0000259" key="4">
    <source>
        <dbReference type="PROSITE" id="PS50296"/>
    </source>
</evidence>
<dbReference type="Proteomes" id="UP000614216">
    <property type="component" value="Unassembled WGS sequence"/>
</dbReference>
<dbReference type="GO" id="GO:0006417">
    <property type="term" value="P:regulation of translation"/>
    <property type="evidence" value="ECO:0007669"/>
    <property type="project" value="UniProtKB-KW"/>
</dbReference>
<accession>A0A937KFK1</accession>
<protein>
    <submittedName>
        <fullName evidence="5">Translation initiation factor</fullName>
    </submittedName>
</protein>
<dbReference type="PIRSF" id="PIRSF037511">
    <property type="entry name" value="Transl_init_SUI1_pro"/>
    <property type="match status" value="1"/>
</dbReference>
<keyword evidence="2" id="KW-0810">Translation regulation</keyword>
<name>A0A937KFK1_9BACT</name>
<reference evidence="5" key="1">
    <citation type="submission" date="2021-01" db="EMBL/GenBank/DDBJ databases">
        <title>Fulvivirga kasyanovii gen. nov., sp nov., a novel member of the phylum Bacteroidetes isolated from seawater in a mussel farm.</title>
        <authorList>
            <person name="Zhao L.-H."/>
            <person name="Wang Z.-J."/>
        </authorList>
    </citation>
    <scope>NUCLEOTIDE SEQUENCE</scope>
    <source>
        <strain evidence="5">29W222</strain>
    </source>
</reference>
<keyword evidence="6" id="KW-1185">Reference proteome</keyword>
<dbReference type="CDD" id="cd11567">
    <property type="entry name" value="YciH_like"/>
    <property type="match status" value="1"/>
</dbReference>
<dbReference type="Pfam" id="PF01253">
    <property type="entry name" value="SUI1"/>
    <property type="match status" value="1"/>
</dbReference>
<dbReference type="GO" id="GO:0001731">
    <property type="term" value="P:formation of translation preinitiation complex"/>
    <property type="evidence" value="ECO:0007669"/>
    <property type="project" value="TreeGrafter"/>
</dbReference>
<dbReference type="GO" id="GO:0003743">
    <property type="term" value="F:translation initiation factor activity"/>
    <property type="evidence" value="ECO:0007669"/>
    <property type="project" value="UniProtKB-KW"/>
</dbReference>
<dbReference type="PROSITE" id="PS50296">
    <property type="entry name" value="SUI1"/>
    <property type="match status" value="1"/>
</dbReference>
<dbReference type="GO" id="GO:0002188">
    <property type="term" value="P:translation reinitiation"/>
    <property type="evidence" value="ECO:0007669"/>
    <property type="project" value="TreeGrafter"/>
</dbReference>
<dbReference type="SUPFAM" id="SSF55159">
    <property type="entry name" value="eIF1-like"/>
    <property type="match status" value="1"/>
</dbReference>
<evidence type="ECO:0000256" key="3">
    <source>
        <dbReference type="ARBA" id="ARBA00022917"/>
    </source>
</evidence>
<dbReference type="InterPro" id="IPR036877">
    <property type="entry name" value="SUI1_dom_sf"/>
</dbReference>
<comment type="caution">
    <text evidence="5">The sequence shown here is derived from an EMBL/GenBank/DDBJ whole genome shotgun (WGS) entry which is preliminary data.</text>
</comment>
<keyword evidence="5" id="KW-0396">Initiation factor</keyword>
<dbReference type="GO" id="GO:0003729">
    <property type="term" value="F:mRNA binding"/>
    <property type="evidence" value="ECO:0007669"/>
    <property type="project" value="TreeGrafter"/>
</dbReference>
<evidence type="ECO:0000313" key="5">
    <source>
        <dbReference type="EMBL" id="MBL6448355.1"/>
    </source>
</evidence>
<proteinExistence type="inferred from homology"/>
<gene>
    <name evidence="5" type="ORF">JMN32_18725</name>
</gene>
<dbReference type="EMBL" id="JAEUGD010000061">
    <property type="protein sequence ID" value="MBL6448355.1"/>
    <property type="molecule type" value="Genomic_DNA"/>
</dbReference>
<evidence type="ECO:0000313" key="6">
    <source>
        <dbReference type="Proteomes" id="UP000614216"/>
    </source>
</evidence>
<dbReference type="Gene3D" id="3.30.780.10">
    <property type="entry name" value="SUI1-like domain"/>
    <property type="match status" value="1"/>
</dbReference>
<evidence type="ECO:0000256" key="2">
    <source>
        <dbReference type="ARBA" id="ARBA00022845"/>
    </source>
</evidence>
<evidence type="ECO:0000256" key="1">
    <source>
        <dbReference type="ARBA" id="ARBA00005422"/>
    </source>
</evidence>
<keyword evidence="3" id="KW-0648">Protein biosynthesis</keyword>
<dbReference type="AlphaFoldDB" id="A0A937KFK1"/>
<dbReference type="RefSeq" id="WP_202857893.1">
    <property type="nucleotide sequence ID" value="NZ_JAEUGD010000061.1"/>
</dbReference>
<dbReference type="InterPro" id="IPR001950">
    <property type="entry name" value="SUI1"/>
</dbReference>